<evidence type="ECO:0000256" key="1">
    <source>
        <dbReference type="SAM" id="MobiDB-lite"/>
    </source>
</evidence>
<protein>
    <recommendedName>
        <fullName evidence="2">DUF58 domain-containing protein</fullName>
    </recommendedName>
</protein>
<organism evidence="3 4">
    <name type="scientific">Microlunatus flavus</name>
    <dbReference type="NCBI Taxonomy" id="1036181"/>
    <lineage>
        <taxon>Bacteria</taxon>
        <taxon>Bacillati</taxon>
        <taxon>Actinomycetota</taxon>
        <taxon>Actinomycetes</taxon>
        <taxon>Propionibacteriales</taxon>
        <taxon>Propionibacteriaceae</taxon>
        <taxon>Microlunatus</taxon>
    </lineage>
</organism>
<dbReference type="Proteomes" id="UP000198504">
    <property type="component" value="Unassembled WGS sequence"/>
</dbReference>
<dbReference type="InterPro" id="IPR036465">
    <property type="entry name" value="vWFA_dom_sf"/>
</dbReference>
<sequence>MTVTPETLGTAPARPTAPDALLHRLEWTVLRQLDGRLQGAYRSPRRGSGMDLAGLRAYAEGDDARHIDWNVTARLDEPQVREFSEDRELTAWLVLDRSASMGVGGARSGEGAARGKADVLTELALVLARLLGRSGNRVGAVLYGSGAPRVVPPGSGRNQALRIARELGRDDVSAAAPVPPPARGSRWRPRRSRARTPAAGSTTDLAAMLGTVAGLARRNLVVVVSDFIGTGDWQRPLVRLAHRNEVVALRVVDAADEALPDVGLVVVEDAETGEQLLLDSGDPWFRARFDDGVARRDDDLRTGMRQAGVPLHRVDTAADLVTTLVEVVGRTRQPVRGGAS</sequence>
<dbReference type="Pfam" id="PF01882">
    <property type="entry name" value="DUF58"/>
    <property type="match status" value="1"/>
</dbReference>
<evidence type="ECO:0000313" key="4">
    <source>
        <dbReference type="Proteomes" id="UP000198504"/>
    </source>
</evidence>
<dbReference type="InterPro" id="IPR002881">
    <property type="entry name" value="DUF58"/>
</dbReference>
<dbReference type="Gene3D" id="3.40.50.410">
    <property type="entry name" value="von Willebrand factor, type A domain"/>
    <property type="match status" value="1"/>
</dbReference>
<accession>A0A1H9M2B2</accession>
<feature type="compositionally biased region" description="Basic residues" evidence="1">
    <location>
        <begin position="185"/>
        <end position="194"/>
    </location>
</feature>
<keyword evidence="4" id="KW-1185">Reference proteome</keyword>
<gene>
    <name evidence="3" type="ORF">SAMN05421756_109216</name>
</gene>
<dbReference type="PANTHER" id="PTHR33608">
    <property type="entry name" value="BLL2464 PROTEIN"/>
    <property type="match status" value="1"/>
</dbReference>
<feature type="region of interest" description="Disordered" evidence="1">
    <location>
        <begin position="172"/>
        <end position="199"/>
    </location>
</feature>
<reference evidence="4" key="1">
    <citation type="submission" date="2016-10" db="EMBL/GenBank/DDBJ databases">
        <authorList>
            <person name="Varghese N."/>
            <person name="Submissions S."/>
        </authorList>
    </citation>
    <scope>NUCLEOTIDE SEQUENCE [LARGE SCALE GENOMIC DNA]</scope>
    <source>
        <strain evidence="4">CGMCC 4.6856</strain>
    </source>
</reference>
<dbReference type="SUPFAM" id="SSF53300">
    <property type="entry name" value="vWA-like"/>
    <property type="match status" value="1"/>
</dbReference>
<name>A0A1H9M2B2_9ACTN</name>
<dbReference type="RefSeq" id="WP_091185000.1">
    <property type="nucleotide sequence ID" value="NZ_FOFA01000009.1"/>
</dbReference>
<evidence type="ECO:0000259" key="2">
    <source>
        <dbReference type="Pfam" id="PF01882"/>
    </source>
</evidence>
<feature type="domain" description="DUF58" evidence="2">
    <location>
        <begin position="56"/>
        <end position="296"/>
    </location>
</feature>
<evidence type="ECO:0000313" key="3">
    <source>
        <dbReference type="EMBL" id="SER17679.1"/>
    </source>
</evidence>
<dbReference type="PANTHER" id="PTHR33608:SF6">
    <property type="entry name" value="BLL2464 PROTEIN"/>
    <property type="match status" value="1"/>
</dbReference>
<dbReference type="EMBL" id="FOFA01000009">
    <property type="protein sequence ID" value="SER17679.1"/>
    <property type="molecule type" value="Genomic_DNA"/>
</dbReference>
<proteinExistence type="predicted"/>
<dbReference type="OrthoDB" id="9776116at2"/>
<dbReference type="AlphaFoldDB" id="A0A1H9M2B2"/>
<dbReference type="STRING" id="1036181.SAMN05421756_109216"/>